<protein>
    <recommendedName>
        <fullName evidence="7">Extradiol ring-cleavage dioxygenase class III enzyme subunit B domain-containing protein</fullName>
    </recommendedName>
</protein>
<dbReference type="InterPro" id="IPR004183">
    <property type="entry name" value="Xdiol_dOase_suB"/>
</dbReference>
<feature type="region of interest" description="Disordered" evidence="6">
    <location>
        <begin position="1"/>
        <end position="27"/>
    </location>
</feature>
<dbReference type="Gene3D" id="3.40.830.10">
    <property type="entry name" value="LigB-like"/>
    <property type="match status" value="1"/>
</dbReference>
<evidence type="ECO:0000313" key="9">
    <source>
        <dbReference type="Proteomes" id="UP000573603"/>
    </source>
</evidence>
<dbReference type="CDD" id="cd07363">
    <property type="entry name" value="45_DOPA_Dioxygenase"/>
    <property type="match status" value="1"/>
</dbReference>
<evidence type="ECO:0000256" key="6">
    <source>
        <dbReference type="SAM" id="MobiDB-lite"/>
    </source>
</evidence>
<evidence type="ECO:0000256" key="4">
    <source>
        <dbReference type="ARBA" id="ARBA00022833"/>
    </source>
</evidence>
<feature type="domain" description="Extradiol ring-cleavage dioxygenase class III enzyme subunit B" evidence="7">
    <location>
        <begin position="160"/>
        <end position="411"/>
    </location>
</feature>
<reference evidence="8 9" key="1">
    <citation type="journal article" date="2020" name="BMC Genomics">
        <title>Correction to: Identification and distribution of gene clusters required for synthesis of sphingolipid metabolism inhibitors in diverse species of the filamentous fungus Fusarium.</title>
        <authorList>
            <person name="Kim H.S."/>
            <person name="Lohmar J.M."/>
            <person name="Busman M."/>
            <person name="Brown D.W."/>
            <person name="Naumann T.A."/>
            <person name="Divon H.H."/>
            <person name="Lysoe E."/>
            <person name="Uhlig S."/>
            <person name="Proctor R.H."/>
        </authorList>
    </citation>
    <scope>NUCLEOTIDE SEQUENCE [LARGE SCALE GENOMIC DNA]</scope>
    <source>
        <strain evidence="8 9">NRRL 25214</strain>
    </source>
</reference>
<proteinExistence type="inferred from homology"/>
<evidence type="ECO:0000313" key="8">
    <source>
        <dbReference type="EMBL" id="KAF5240666.1"/>
    </source>
</evidence>
<evidence type="ECO:0000256" key="5">
    <source>
        <dbReference type="ARBA" id="ARBA00023002"/>
    </source>
</evidence>
<evidence type="ECO:0000256" key="2">
    <source>
        <dbReference type="ARBA" id="ARBA00007581"/>
    </source>
</evidence>
<dbReference type="Pfam" id="PF02900">
    <property type="entry name" value="LigB"/>
    <property type="match status" value="1"/>
</dbReference>
<comment type="cofactor">
    <cofactor evidence="1">
        <name>Zn(2+)</name>
        <dbReference type="ChEBI" id="CHEBI:29105"/>
    </cofactor>
</comment>
<dbReference type="GO" id="GO:0008270">
    <property type="term" value="F:zinc ion binding"/>
    <property type="evidence" value="ECO:0007669"/>
    <property type="project" value="InterPro"/>
</dbReference>
<comment type="caution">
    <text evidence="8">The sequence shown here is derived from an EMBL/GenBank/DDBJ whole genome shotgun (WGS) entry which is preliminary data.</text>
</comment>
<dbReference type="SUPFAM" id="SSF53213">
    <property type="entry name" value="LigB-like"/>
    <property type="match status" value="1"/>
</dbReference>
<evidence type="ECO:0000256" key="1">
    <source>
        <dbReference type="ARBA" id="ARBA00001947"/>
    </source>
</evidence>
<dbReference type="AlphaFoldDB" id="A0A8H5DZ52"/>
<accession>A0A8H5DZ52</accession>
<gene>
    <name evidence="8" type="ORF">FANTH_9470</name>
</gene>
<keyword evidence="3" id="KW-0479">Metal-binding</keyword>
<comment type="similarity">
    <text evidence="2">Belongs to the DODA-type extradiol aromatic ring-opening dioxygenase family.</text>
</comment>
<evidence type="ECO:0000256" key="3">
    <source>
        <dbReference type="ARBA" id="ARBA00022723"/>
    </source>
</evidence>
<keyword evidence="4" id="KW-0862">Zinc</keyword>
<dbReference type="Proteomes" id="UP000573603">
    <property type="component" value="Unassembled WGS sequence"/>
</dbReference>
<dbReference type="InterPro" id="IPR014436">
    <property type="entry name" value="Extradiol_dOase_DODA"/>
</dbReference>
<dbReference type="PANTHER" id="PTHR30096:SF1">
    <property type="entry name" value="AROMATIC RING-OPENING DIOXYGENASE FAMILY PROTEIN (AFU_ORTHOLOGUE AFUA_7G00640)"/>
    <property type="match status" value="1"/>
</dbReference>
<dbReference type="GO" id="GO:0016702">
    <property type="term" value="F:oxidoreductase activity, acting on single donors with incorporation of molecular oxygen, incorporation of two atoms of oxygen"/>
    <property type="evidence" value="ECO:0007669"/>
    <property type="project" value="UniProtKB-ARBA"/>
</dbReference>
<keyword evidence="5" id="KW-0560">Oxidoreductase</keyword>
<dbReference type="PANTHER" id="PTHR30096">
    <property type="entry name" value="4,5-DOPA DIOXYGENASE EXTRADIOL-LIKE PROTEIN"/>
    <property type="match status" value="1"/>
</dbReference>
<dbReference type="GO" id="GO:0008198">
    <property type="term" value="F:ferrous iron binding"/>
    <property type="evidence" value="ECO:0007669"/>
    <property type="project" value="InterPro"/>
</dbReference>
<evidence type="ECO:0000259" key="7">
    <source>
        <dbReference type="Pfam" id="PF02900"/>
    </source>
</evidence>
<name>A0A8H5DZ52_9HYPO</name>
<dbReference type="EMBL" id="JABEVY010000245">
    <property type="protein sequence ID" value="KAF5240666.1"/>
    <property type="molecule type" value="Genomic_DNA"/>
</dbReference>
<organism evidence="8 9">
    <name type="scientific">Fusarium anthophilum</name>
    <dbReference type="NCBI Taxonomy" id="48485"/>
    <lineage>
        <taxon>Eukaryota</taxon>
        <taxon>Fungi</taxon>
        <taxon>Dikarya</taxon>
        <taxon>Ascomycota</taxon>
        <taxon>Pezizomycotina</taxon>
        <taxon>Sordariomycetes</taxon>
        <taxon>Hypocreomycetidae</taxon>
        <taxon>Hypocreales</taxon>
        <taxon>Nectriaceae</taxon>
        <taxon>Fusarium</taxon>
        <taxon>Fusarium fujikuroi species complex</taxon>
    </lineage>
</organism>
<sequence length="445" mass="50016">MSRVTTVTTNQDTPALSFQGTGRTLGSNSPDISHDHISEFLPANNGVTGLEPNTNPPDWPSNQRRLPAHRPPVVHDDWELIGGPLPMRVFLWTMFHGCELLRWAYTFPTQLGLHERGYFQYQVAGEWLTERSGGGSTCVHNCAQPQVIQSNPNMADLPPVHFLSHGTTMLLGEDSRVLDYWKKIGQEAIDHGIKGVVLMGAHWWVDDNKIKVGMNPSPSVMPVANVHPKKWQDYEPNTDLATGRRCIDMLSDAGFEVEGDTERIWMIDVFPLLVAMFPEGCPPVTVVSLNSHFDPFYHARIGTILRPLREEGYLFIGSGGGVHNLYRTEWKYMNKYKDNFAMEKPPDFENIEFRTALEDVIVKNGGGTKLKRGLARLMKHPYFRDAHGTDEHYIPALFVAGAIGEEEDEVAQGVLGAECWELRNQGETQLTIGQWAKGKHYGGWK</sequence>
<keyword evidence="9" id="KW-1185">Reference proteome</keyword>